<keyword evidence="2" id="KW-1185">Reference proteome</keyword>
<evidence type="ECO:0000313" key="1">
    <source>
        <dbReference type="EMBL" id="OWZ02188.1"/>
    </source>
</evidence>
<comment type="caution">
    <text evidence="1">The sequence shown here is derived from an EMBL/GenBank/DDBJ whole genome shotgun (WGS) entry which is preliminary data.</text>
</comment>
<protein>
    <submittedName>
        <fullName evidence="1">Uncharacterized protein</fullName>
    </submittedName>
</protein>
<proteinExistence type="predicted"/>
<dbReference type="AlphaFoldDB" id="A0A225VBB9"/>
<dbReference type="Proteomes" id="UP000198211">
    <property type="component" value="Unassembled WGS sequence"/>
</dbReference>
<name>A0A225VBB9_9STRA</name>
<gene>
    <name evidence="1" type="ORF">PHMEG_00026295</name>
</gene>
<sequence length="163" mass="18106">MAGRPRVPSRRIALWHLQSRGLPWRVSGECLPPANTNSRAGGGFGNSRGVWRVWSVVKWLEVNGDVTEVLQSSMCELAKLVPPARVNSFLDQRLDSASTVQEVLTAAVAPHRLPPQEADELIRLRDEVSHLQTRCENAERGLANEVQLRTATEAESVRSTEDF</sequence>
<evidence type="ECO:0000313" key="2">
    <source>
        <dbReference type="Proteomes" id="UP000198211"/>
    </source>
</evidence>
<organism evidence="1 2">
    <name type="scientific">Phytophthora megakarya</name>
    <dbReference type="NCBI Taxonomy" id="4795"/>
    <lineage>
        <taxon>Eukaryota</taxon>
        <taxon>Sar</taxon>
        <taxon>Stramenopiles</taxon>
        <taxon>Oomycota</taxon>
        <taxon>Peronosporomycetes</taxon>
        <taxon>Peronosporales</taxon>
        <taxon>Peronosporaceae</taxon>
        <taxon>Phytophthora</taxon>
    </lineage>
</organism>
<dbReference type="EMBL" id="NBNE01006334">
    <property type="protein sequence ID" value="OWZ02188.1"/>
    <property type="molecule type" value="Genomic_DNA"/>
</dbReference>
<reference evidence="2" key="1">
    <citation type="submission" date="2017-03" db="EMBL/GenBank/DDBJ databases">
        <title>Phytopthora megakarya and P. palmivora, two closely related causual agents of cacao black pod achieved similar genome size and gene model numbers by different mechanisms.</title>
        <authorList>
            <person name="Ali S."/>
            <person name="Shao J."/>
            <person name="Larry D.J."/>
            <person name="Kronmiller B."/>
            <person name="Shen D."/>
            <person name="Strem M.D."/>
            <person name="Melnick R.L."/>
            <person name="Guiltinan M.J."/>
            <person name="Tyler B.M."/>
            <person name="Meinhardt L.W."/>
            <person name="Bailey B.A."/>
        </authorList>
    </citation>
    <scope>NUCLEOTIDE SEQUENCE [LARGE SCALE GENOMIC DNA]</scope>
    <source>
        <strain evidence="2">zdho120</strain>
    </source>
</reference>
<accession>A0A225VBB9</accession>